<feature type="compositionally biased region" description="Low complexity" evidence="1">
    <location>
        <begin position="146"/>
        <end position="161"/>
    </location>
</feature>
<feature type="compositionally biased region" description="Basic and acidic residues" evidence="1">
    <location>
        <begin position="130"/>
        <end position="143"/>
    </location>
</feature>
<accession>A0ABR1G879</accession>
<evidence type="ECO:0000256" key="1">
    <source>
        <dbReference type="SAM" id="MobiDB-lite"/>
    </source>
</evidence>
<keyword evidence="3" id="KW-1185">Reference proteome</keyword>
<proteinExistence type="predicted"/>
<protein>
    <submittedName>
        <fullName evidence="2">Uncharacterized protein</fullName>
    </submittedName>
</protein>
<organism evidence="2 3">
    <name type="scientific">Aureococcus anophagefferens</name>
    <name type="common">Harmful bloom alga</name>
    <dbReference type="NCBI Taxonomy" id="44056"/>
    <lineage>
        <taxon>Eukaryota</taxon>
        <taxon>Sar</taxon>
        <taxon>Stramenopiles</taxon>
        <taxon>Ochrophyta</taxon>
        <taxon>Pelagophyceae</taxon>
        <taxon>Pelagomonadales</taxon>
        <taxon>Pelagomonadaceae</taxon>
        <taxon>Aureococcus</taxon>
    </lineage>
</organism>
<feature type="region of interest" description="Disordered" evidence="1">
    <location>
        <begin position="118"/>
        <end position="161"/>
    </location>
</feature>
<gene>
    <name evidence="2" type="ORF">SO694_00046020</name>
</gene>
<evidence type="ECO:0000313" key="3">
    <source>
        <dbReference type="Proteomes" id="UP001363151"/>
    </source>
</evidence>
<name>A0ABR1G879_AURAN</name>
<reference evidence="2 3" key="1">
    <citation type="submission" date="2024-03" db="EMBL/GenBank/DDBJ databases">
        <title>Aureococcus anophagefferens CCMP1851 and Kratosvirus quantuckense: Draft genome of a second virus-susceptible host strain in the model system.</title>
        <authorList>
            <person name="Chase E."/>
            <person name="Truchon A.R."/>
            <person name="Schepens W."/>
            <person name="Wilhelm S.W."/>
        </authorList>
    </citation>
    <scope>NUCLEOTIDE SEQUENCE [LARGE SCALE GENOMIC DNA]</scope>
    <source>
        <strain evidence="2 3">CCMP1851</strain>
    </source>
</reference>
<dbReference type="EMBL" id="JBBJCI010000081">
    <property type="protein sequence ID" value="KAK7249187.1"/>
    <property type="molecule type" value="Genomic_DNA"/>
</dbReference>
<sequence length="207" mass="21533">MAQEGPEALLVAASAAISDATAPAAPGAGDEADRAAMRRAEILLRRQKSALVAERDGAAAELAHLCQEKVRVLKSSTAKMQDLKATIKQCNAALRKNQKDSNVVQARRKAAELQDRLRAATAAEPEADGAVERDPDDEIRITDGEPSSPTPTTATATSTTPALRGLAQFTAKLAALTIVLDSEVVSRAPGPRAAAASRSAVHSVPIV</sequence>
<dbReference type="Proteomes" id="UP001363151">
    <property type="component" value="Unassembled WGS sequence"/>
</dbReference>
<comment type="caution">
    <text evidence="2">The sequence shown here is derived from an EMBL/GenBank/DDBJ whole genome shotgun (WGS) entry which is preliminary data.</text>
</comment>
<evidence type="ECO:0000313" key="2">
    <source>
        <dbReference type="EMBL" id="KAK7249187.1"/>
    </source>
</evidence>